<dbReference type="EMBL" id="LAJY01000864">
    <property type="protein sequence ID" value="KJV07032.1"/>
    <property type="molecule type" value="Genomic_DNA"/>
</dbReference>
<feature type="domain" description="Rad50/SbcC-type AAA" evidence="1">
    <location>
        <begin position="4"/>
        <end position="50"/>
    </location>
</feature>
<sequence>MLKKLSLKGVGPAPEMEVEFAERLTVITGDNGLGKSFILDAVWFALTEEAFWGGNTGQRTREKRNR</sequence>
<dbReference type="GO" id="GO:0016887">
    <property type="term" value="F:ATP hydrolysis activity"/>
    <property type="evidence" value="ECO:0007669"/>
    <property type="project" value="InterPro"/>
</dbReference>
<dbReference type="Gene3D" id="3.40.50.300">
    <property type="entry name" value="P-loop containing nucleotide triphosphate hydrolases"/>
    <property type="match status" value="1"/>
</dbReference>
<evidence type="ECO:0000259" key="1">
    <source>
        <dbReference type="Pfam" id="PF13476"/>
    </source>
</evidence>
<evidence type="ECO:0000313" key="2">
    <source>
        <dbReference type="EMBL" id="KJV07032.1"/>
    </source>
</evidence>
<dbReference type="InterPro" id="IPR038729">
    <property type="entry name" value="Rad50/SbcC_AAA"/>
</dbReference>
<keyword evidence="3" id="KW-1185">Reference proteome</keyword>
<comment type="caution">
    <text evidence="2">The sequence shown here is derived from an EMBL/GenBank/DDBJ whole genome shotgun (WGS) entry which is preliminary data.</text>
</comment>
<dbReference type="Proteomes" id="UP000033774">
    <property type="component" value="Unassembled WGS sequence"/>
</dbReference>
<dbReference type="AlphaFoldDB" id="A0A0F3IK26"/>
<gene>
    <name evidence="2" type="ORF">VZ95_20350</name>
</gene>
<reference evidence="2 3" key="1">
    <citation type="submission" date="2015-03" db="EMBL/GenBank/DDBJ databases">
        <title>Draft genome sequence of Elstera litoralis.</title>
        <authorList>
            <person name="Rahalkar M.C."/>
            <person name="Dhakephalkar P.K."/>
            <person name="Pore S.D."/>
            <person name="Arora P."/>
            <person name="Kapse N.G."/>
            <person name="Pandit P.S."/>
        </authorList>
    </citation>
    <scope>NUCLEOTIDE SEQUENCE [LARGE SCALE GENOMIC DNA]</scope>
    <source>
        <strain evidence="2 3">Dia-1</strain>
    </source>
</reference>
<proteinExistence type="predicted"/>
<accession>A0A0F3IK26</accession>
<dbReference type="InterPro" id="IPR027417">
    <property type="entry name" value="P-loop_NTPase"/>
</dbReference>
<dbReference type="SUPFAM" id="SSF52540">
    <property type="entry name" value="P-loop containing nucleoside triphosphate hydrolases"/>
    <property type="match status" value="1"/>
</dbReference>
<organism evidence="2 3">
    <name type="scientific">Elstera litoralis</name>
    <dbReference type="NCBI Taxonomy" id="552518"/>
    <lineage>
        <taxon>Bacteria</taxon>
        <taxon>Pseudomonadati</taxon>
        <taxon>Pseudomonadota</taxon>
        <taxon>Alphaproteobacteria</taxon>
        <taxon>Rhodospirillales</taxon>
        <taxon>Rhodospirillaceae</taxon>
        <taxon>Elstera</taxon>
    </lineage>
</organism>
<dbReference type="GO" id="GO:0006302">
    <property type="term" value="P:double-strand break repair"/>
    <property type="evidence" value="ECO:0007669"/>
    <property type="project" value="InterPro"/>
</dbReference>
<dbReference type="Pfam" id="PF13476">
    <property type="entry name" value="AAA_23"/>
    <property type="match status" value="1"/>
</dbReference>
<dbReference type="RefSeq" id="WP_045777483.1">
    <property type="nucleotide sequence ID" value="NZ_LAJY01000864.1"/>
</dbReference>
<dbReference type="PATRIC" id="fig|552518.3.peg.4587"/>
<protein>
    <recommendedName>
        <fullName evidence="1">Rad50/SbcC-type AAA domain-containing protein</fullName>
    </recommendedName>
</protein>
<evidence type="ECO:0000313" key="3">
    <source>
        <dbReference type="Proteomes" id="UP000033774"/>
    </source>
</evidence>
<name>A0A0F3IK26_9PROT</name>
<dbReference type="OrthoDB" id="9816534at2"/>